<keyword evidence="2" id="KW-0540">Nuclease</keyword>
<name>A0A6J6G6A6_9ZZZZ</name>
<dbReference type="HAMAP" id="MF_00265">
    <property type="entry name" value="VapC_Nob1"/>
    <property type="match status" value="1"/>
</dbReference>
<dbReference type="InterPro" id="IPR051619">
    <property type="entry name" value="TypeII_TA_RNase_PINc/VapC"/>
</dbReference>
<dbReference type="Gene3D" id="3.40.50.1010">
    <property type="entry name" value="5'-nuclease"/>
    <property type="match status" value="1"/>
</dbReference>
<dbReference type="GO" id="GO:0004540">
    <property type="term" value="F:RNA nuclease activity"/>
    <property type="evidence" value="ECO:0007669"/>
    <property type="project" value="InterPro"/>
</dbReference>
<evidence type="ECO:0000313" key="6">
    <source>
        <dbReference type="EMBL" id="CAB4592338.1"/>
    </source>
</evidence>
<dbReference type="InterPro" id="IPR002716">
    <property type="entry name" value="PIN_dom"/>
</dbReference>
<dbReference type="Pfam" id="PF01850">
    <property type="entry name" value="PIN"/>
    <property type="match status" value="1"/>
</dbReference>
<dbReference type="EMBL" id="CAEZSR010000241">
    <property type="protein sequence ID" value="CAB4592338.1"/>
    <property type="molecule type" value="Genomic_DNA"/>
</dbReference>
<evidence type="ECO:0000256" key="3">
    <source>
        <dbReference type="ARBA" id="ARBA00022723"/>
    </source>
</evidence>
<dbReference type="CDD" id="cd09874">
    <property type="entry name" value="PIN_MT3492-like"/>
    <property type="match status" value="1"/>
</dbReference>
<reference evidence="6" key="1">
    <citation type="submission" date="2020-05" db="EMBL/GenBank/DDBJ databases">
        <authorList>
            <person name="Chiriac C."/>
            <person name="Salcher M."/>
            <person name="Ghai R."/>
            <person name="Kavagutti S V."/>
        </authorList>
    </citation>
    <scope>NUCLEOTIDE SEQUENCE</scope>
</reference>
<evidence type="ECO:0000256" key="2">
    <source>
        <dbReference type="ARBA" id="ARBA00022722"/>
    </source>
</evidence>
<dbReference type="InterPro" id="IPR022907">
    <property type="entry name" value="VapC_family"/>
</dbReference>
<dbReference type="GO" id="GO:0016787">
    <property type="term" value="F:hydrolase activity"/>
    <property type="evidence" value="ECO:0007669"/>
    <property type="project" value="UniProtKB-KW"/>
</dbReference>
<evidence type="ECO:0000256" key="4">
    <source>
        <dbReference type="ARBA" id="ARBA00022801"/>
    </source>
</evidence>
<organism evidence="6">
    <name type="scientific">freshwater metagenome</name>
    <dbReference type="NCBI Taxonomy" id="449393"/>
    <lineage>
        <taxon>unclassified sequences</taxon>
        <taxon>metagenomes</taxon>
        <taxon>ecological metagenomes</taxon>
    </lineage>
</organism>
<dbReference type="AlphaFoldDB" id="A0A6J6G6A6"/>
<feature type="domain" description="PIN" evidence="5">
    <location>
        <begin position="4"/>
        <end position="125"/>
    </location>
</feature>
<evidence type="ECO:0000256" key="1">
    <source>
        <dbReference type="ARBA" id="ARBA00022649"/>
    </source>
</evidence>
<dbReference type="GO" id="GO:0046872">
    <property type="term" value="F:metal ion binding"/>
    <property type="evidence" value="ECO:0007669"/>
    <property type="project" value="UniProtKB-KW"/>
</dbReference>
<keyword evidence="4" id="KW-0378">Hydrolase</keyword>
<sequence>MITYVDTSMLIKLLIDEAGTAEAAAIWDEPDVLATVRVAHVEARAALAAAQRQRRISPAVFRSAVTGLEMLWSQLSVVEIDDDLMRLAGDLATTHGLRGYDAVHLAAAHLVGADVFSSADRRLCESASSAGFHVANPIEAADPFE</sequence>
<dbReference type="InterPro" id="IPR029060">
    <property type="entry name" value="PIN-like_dom_sf"/>
</dbReference>
<accession>A0A6J6G6A6</accession>
<gene>
    <name evidence="6" type="ORF">UFOPK1493_03811</name>
</gene>
<evidence type="ECO:0000259" key="5">
    <source>
        <dbReference type="Pfam" id="PF01850"/>
    </source>
</evidence>
<keyword evidence="1" id="KW-1277">Toxin-antitoxin system</keyword>
<dbReference type="PANTHER" id="PTHR35901">
    <property type="entry name" value="RIBONUCLEASE VAPC3"/>
    <property type="match status" value="1"/>
</dbReference>
<keyword evidence="3" id="KW-0479">Metal-binding</keyword>
<protein>
    <submittedName>
        <fullName evidence="6">Unannotated protein</fullName>
    </submittedName>
</protein>
<dbReference type="PANTHER" id="PTHR35901:SF1">
    <property type="entry name" value="EXONUCLEASE VAPC9"/>
    <property type="match status" value="1"/>
</dbReference>
<proteinExistence type="inferred from homology"/>
<dbReference type="SUPFAM" id="SSF88723">
    <property type="entry name" value="PIN domain-like"/>
    <property type="match status" value="1"/>
</dbReference>